<evidence type="ECO:0000313" key="1">
    <source>
        <dbReference type="EMBL" id="KAJ4475555.1"/>
    </source>
</evidence>
<keyword evidence="2" id="KW-1185">Reference proteome</keyword>
<proteinExistence type="predicted"/>
<sequence length="319" mass="35814">MYLSLSFIGSRKSDILELWSRVLCNAPTDIARSILEFAAQLDKTTACSIALVSKEANAWVTPILYQTVILTDAHIEMVEAKLPSFEHTKTLILSTSSVPEPSLLKVSYPALRQLHIHDGIAWEISQKYLISALPDQLHELVVNSPLQSAFAFMPIYSALTHLAFVHDIPRSFPEIPPQAFPHLTHFACPYFVTNGRSFLPVYETSAMLVVELAYTLDKVLQIPSLRVAVVLVKDFSEVTTSSETAMTDNERQARMYALLREVPQKDAEKVVLIARRGTTFYDDKSKPEEAWDTSATSSTSYWHKAEVVRESRRVTGQVV</sequence>
<gene>
    <name evidence="1" type="ORF">J3R30DRAFT_566608</name>
</gene>
<comment type="caution">
    <text evidence="1">The sequence shown here is derived from an EMBL/GenBank/DDBJ whole genome shotgun (WGS) entry which is preliminary data.</text>
</comment>
<dbReference type="Proteomes" id="UP001150266">
    <property type="component" value="Unassembled WGS sequence"/>
</dbReference>
<dbReference type="AlphaFoldDB" id="A0A9W9DL43"/>
<dbReference type="EMBL" id="JAOTPV010000014">
    <property type="protein sequence ID" value="KAJ4475555.1"/>
    <property type="molecule type" value="Genomic_DNA"/>
</dbReference>
<evidence type="ECO:0000313" key="2">
    <source>
        <dbReference type="Proteomes" id="UP001150266"/>
    </source>
</evidence>
<organism evidence="1 2">
    <name type="scientific">Lentinula aciculospora</name>
    <dbReference type="NCBI Taxonomy" id="153920"/>
    <lineage>
        <taxon>Eukaryota</taxon>
        <taxon>Fungi</taxon>
        <taxon>Dikarya</taxon>
        <taxon>Basidiomycota</taxon>
        <taxon>Agaricomycotina</taxon>
        <taxon>Agaricomycetes</taxon>
        <taxon>Agaricomycetidae</taxon>
        <taxon>Agaricales</taxon>
        <taxon>Marasmiineae</taxon>
        <taxon>Omphalotaceae</taxon>
        <taxon>Lentinula</taxon>
    </lineage>
</organism>
<name>A0A9W9DL43_9AGAR</name>
<accession>A0A9W9DL43</accession>
<protein>
    <submittedName>
        <fullName evidence="1">Uncharacterized protein</fullName>
    </submittedName>
</protein>
<reference evidence="1" key="1">
    <citation type="submission" date="2022-08" db="EMBL/GenBank/DDBJ databases">
        <title>A Global Phylogenomic Analysis of the Shiitake Genus Lentinula.</title>
        <authorList>
            <consortium name="DOE Joint Genome Institute"/>
            <person name="Sierra-Patev S."/>
            <person name="Min B."/>
            <person name="Naranjo-Ortiz M."/>
            <person name="Looney B."/>
            <person name="Konkel Z."/>
            <person name="Slot J.C."/>
            <person name="Sakamoto Y."/>
            <person name="Steenwyk J.L."/>
            <person name="Rokas A."/>
            <person name="Carro J."/>
            <person name="Camarero S."/>
            <person name="Ferreira P."/>
            <person name="Molpeceres G."/>
            <person name="Ruiz-Duenas F.J."/>
            <person name="Serrano A."/>
            <person name="Henrissat B."/>
            <person name="Drula E."/>
            <person name="Hughes K.W."/>
            <person name="Mata J.L."/>
            <person name="Ishikawa N.K."/>
            <person name="Vargas-Isla R."/>
            <person name="Ushijima S."/>
            <person name="Smith C.A."/>
            <person name="Ahrendt S."/>
            <person name="Andreopoulos W."/>
            <person name="He G."/>
            <person name="Labutti K."/>
            <person name="Lipzen A."/>
            <person name="Ng V."/>
            <person name="Riley R."/>
            <person name="Sandor L."/>
            <person name="Barry K."/>
            <person name="Martinez A.T."/>
            <person name="Xiao Y."/>
            <person name="Gibbons J.G."/>
            <person name="Terashima K."/>
            <person name="Grigoriev I.V."/>
            <person name="Hibbett D.S."/>
        </authorList>
    </citation>
    <scope>NUCLEOTIDE SEQUENCE</scope>
    <source>
        <strain evidence="1">JLM2183</strain>
    </source>
</reference>
<dbReference type="OrthoDB" id="3145912at2759"/>